<dbReference type="GO" id="GO:0003700">
    <property type="term" value="F:DNA-binding transcription factor activity"/>
    <property type="evidence" value="ECO:0007669"/>
    <property type="project" value="TreeGrafter"/>
</dbReference>
<feature type="domain" description="HTH tetR-type" evidence="5">
    <location>
        <begin position="12"/>
        <end position="71"/>
    </location>
</feature>
<sequence>MSVPQRPRPEVSRSRRLILDAAERLFADVGLEFSLNDLAHEAGVGVATVYRRFPTHDDVVRALYERTYEAFVAVFDALEDAPDGWAGVVGYLERSVAMMNAHPAFAAAARRMARIDPASTLGHDLEQRLNVHVERAKEQGDLRADVMAVDLVTMVAQLGALSVFPEPARTMMSARQLSFLLPGLRVHTQMLGGPADPIPTTLERLQQLAVQESFAGRADTGPS</sequence>
<keyword evidence="3" id="KW-0804">Transcription</keyword>
<dbReference type="GO" id="GO:0000976">
    <property type="term" value="F:transcription cis-regulatory region binding"/>
    <property type="evidence" value="ECO:0007669"/>
    <property type="project" value="TreeGrafter"/>
</dbReference>
<dbReference type="InterPro" id="IPR009057">
    <property type="entry name" value="Homeodomain-like_sf"/>
</dbReference>
<keyword evidence="2 4" id="KW-0238">DNA-binding</keyword>
<keyword evidence="1" id="KW-0805">Transcription regulation</keyword>
<protein>
    <submittedName>
        <fullName evidence="6">TetR/AcrR family transcriptional regulator</fullName>
    </submittedName>
</protein>
<dbReference type="AlphaFoldDB" id="A0A939DXW5"/>
<evidence type="ECO:0000256" key="4">
    <source>
        <dbReference type="PROSITE-ProRule" id="PRU00335"/>
    </source>
</evidence>
<dbReference type="Proteomes" id="UP000664385">
    <property type="component" value="Unassembled WGS sequence"/>
</dbReference>
<evidence type="ECO:0000313" key="7">
    <source>
        <dbReference type="Proteomes" id="UP000664385"/>
    </source>
</evidence>
<evidence type="ECO:0000313" key="6">
    <source>
        <dbReference type="EMBL" id="MBN8206374.1"/>
    </source>
</evidence>
<dbReference type="Pfam" id="PF00440">
    <property type="entry name" value="TetR_N"/>
    <property type="match status" value="1"/>
</dbReference>
<dbReference type="InterPro" id="IPR001647">
    <property type="entry name" value="HTH_TetR"/>
</dbReference>
<evidence type="ECO:0000259" key="5">
    <source>
        <dbReference type="PROSITE" id="PS50977"/>
    </source>
</evidence>
<dbReference type="InterPro" id="IPR036271">
    <property type="entry name" value="Tet_transcr_reg_TetR-rel_C_sf"/>
</dbReference>
<name>A0A939DXW5_9MICO</name>
<feature type="DNA-binding region" description="H-T-H motif" evidence="4">
    <location>
        <begin position="34"/>
        <end position="53"/>
    </location>
</feature>
<gene>
    <name evidence="6" type="ORF">JF543_10445</name>
</gene>
<dbReference type="PANTHER" id="PTHR30055">
    <property type="entry name" value="HTH-TYPE TRANSCRIPTIONAL REGULATOR RUTR"/>
    <property type="match status" value="1"/>
</dbReference>
<accession>A0A939DXW5</accession>
<dbReference type="RefSeq" id="WP_206823991.1">
    <property type="nucleotide sequence ID" value="NZ_JAEMWU010000001.1"/>
</dbReference>
<dbReference type="PRINTS" id="PR00455">
    <property type="entry name" value="HTHTETR"/>
</dbReference>
<dbReference type="EMBL" id="JAEMWU010000001">
    <property type="protein sequence ID" value="MBN8206374.1"/>
    <property type="molecule type" value="Genomic_DNA"/>
</dbReference>
<evidence type="ECO:0000256" key="2">
    <source>
        <dbReference type="ARBA" id="ARBA00023125"/>
    </source>
</evidence>
<dbReference type="PROSITE" id="PS50977">
    <property type="entry name" value="HTH_TETR_2"/>
    <property type="match status" value="1"/>
</dbReference>
<reference evidence="6" key="1">
    <citation type="submission" date="2020-12" db="EMBL/GenBank/DDBJ databases">
        <title>PHA producing bacteria isolated from mangrove.</title>
        <authorList>
            <person name="Zheng W."/>
            <person name="Yu S."/>
            <person name="Huang Y."/>
        </authorList>
    </citation>
    <scope>NUCLEOTIDE SEQUENCE</scope>
    <source>
        <strain evidence="6">GN8-5</strain>
    </source>
</reference>
<dbReference type="SUPFAM" id="SSF48498">
    <property type="entry name" value="Tetracyclin repressor-like, C-terminal domain"/>
    <property type="match status" value="1"/>
</dbReference>
<evidence type="ECO:0000256" key="3">
    <source>
        <dbReference type="ARBA" id="ARBA00023163"/>
    </source>
</evidence>
<dbReference type="PANTHER" id="PTHR30055:SF234">
    <property type="entry name" value="HTH-TYPE TRANSCRIPTIONAL REGULATOR BETI"/>
    <property type="match status" value="1"/>
</dbReference>
<evidence type="ECO:0000256" key="1">
    <source>
        <dbReference type="ARBA" id="ARBA00023015"/>
    </source>
</evidence>
<organism evidence="6 7">
    <name type="scientific">Microbacterium esteraromaticum</name>
    <dbReference type="NCBI Taxonomy" id="57043"/>
    <lineage>
        <taxon>Bacteria</taxon>
        <taxon>Bacillati</taxon>
        <taxon>Actinomycetota</taxon>
        <taxon>Actinomycetes</taxon>
        <taxon>Micrococcales</taxon>
        <taxon>Microbacteriaceae</taxon>
        <taxon>Microbacterium</taxon>
    </lineage>
</organism>
<comment type="caution">
    <text evidence="6">The sequence shown here is derived from an EMBL/GenBank/DDBJ whole genome shotgun (WGS) entry which is preliminary data.</text>
</comment>
<dbReference type="Gene3D" id="1.10.357.10">
    <property type="entry name" value="Tetracycline Repressor, domain 2"/>
    <property type="match status" value="1"/>
</dbReference>
<dbReference type="SUPFAM" id="SSF46689">
    <property type="entry name" value="Homeodomain-like"/>
    <property type="match status" value="1"/>
</dbReference>
<proteinExistence type="predicted"/>
<dbReference type="InterPro" id="IPR050109">
    <property type="entry name" value="HTH-type_TetR-like_transc_reg"/>
</dbReference>